<dbReference type="InterPro" id="IPR051671">
    <property type="entry name" value="CYSTM1_HM_Tolerance"/>
</dbReference>
<protein>
    <submittedName>
        <fullName evidence="2">Uncharacterized protein</fullName>
    </submittedName>
</protein>
<accession>A0A0E0A4V1</accession>
<proteinExistence type="predicted"/>
<name>A0A0E0A4V1_9ORYZ</name>
<dbReference type="PANTHER" id="PTHR35470:SF6">
    <property type="entry name" value="PROTEIN CYSTEINE-RICH TRANSMEMBRANE MODULE 2"/>
    <property type="match status" value="1"/>
</dbReference>
<evidence type="ECO:0000313" key="2">
    <source>
        <dbReference type="EnsemblPlants" id="OGLUM06G02810.2"/>
    </source>
</evidence>
<organism evidence="2">
    <name type="scientific">Oryza glumipatula</name>
    <dbReference type="NCBI Taxonomy" id="40148"/>
    <lineage>
        <taxon>Eukaryota</taxon>
        <taxon>Viridiplantae</taxon>
        <taxon>Streptophyta</taxon>
        <taxon>Embryophyta</taxon>
        <taxon>Tracheophyta</taxon>
        <taxon>Spermatophyta</taxon>
        <taxon>Magnoliopsida</taxon>
        <taxon>Liliopsida</taxon>
        <taxon>Poales</taxon>
        <taxon>Poaceae</taxon>
        <taxon>BOP clade</taxon>
        <taxon>Oryzoideae</taxon>
        <taxon>Oryzeae</taxon>
        <taxon>Oryzinae</taxon>
        <taxon>Oryza</taxon>
    </lineage>
</organism>
<dbReference type="Gramene" id="OGLUM06G02810.2">
    <property type="protein sequence ID" value="OGLUM06G02810.2"/>
    <property type="gene ID" value="OGLUM06G02810"/>
</dbReference>
<dbReference type="PANTHER" id="PTHR35470">
    <property type="entry name" value="CADMIUM TOLERANT 3"/>
    <property type="match status" value="1"/>
</dbReference>
<dbReference type="Proteomes" id="UP000026961">
    <property type="component" value="Chromosome 6"/>
</dbReference>
<evidence type="ECO:0000313" key="3">
    <source>
        <dbReference type="Proteomes" id="UP000026961"/>
    </source>
</evidence>
<dbReference type="AlphaFoldDB" id="A0A0E0A4V1"/>
<evidence type="ECO:0000256" key="1">
    <source>
        <dbReference type="SAM" id="MobiDB-lite"/>
    </source>
</evidence>
<keyword evidence="3" id="KW-1185">Reference proteome</keyword>
<dbReference type="EnsemblPlants" id="OGLUM06G02810.2">
    <property type="protein sequence ID" value="OGLUM06G02810.2"/>
    <property type="gene ID" value="OGLUM06G02810"/>
</dbReference>
<reference evidence="2" key="2">
    <citation type="submission" date="2018-05" db="EMBL/GenBank/DDBJ databases">
        <title>OgluRS3 (Oryza glumaepatula Reference Sequence Version 3).</title>
        <authorList>
            <person name="Zhang J."/>
            <person name="Kudrna D."/>
            <person name="Lee S."/>
            <person name="Talag J."/>
            <person name="Welchert J."/>
            <person name="Wing R.A."/>
        </authorList>
    </citation>
    <scope>NUCLEOTIDE SEQUENCE [LARGE SCALE GENOMIC DNA]</scope>
</reference>
<sequence>MYNPPAQQDMSYYDHCTKRHEEKGCLYACWAELCLFQPIRTDHSNMSLLFQRKSQKQRDKMYNAPMAQDMSYYEHVQRRHEEKGCLYAWTPRPGDPPPSGCIDSQKK</sequence>
<feature type="region of interest" description="Disordered" evidence="1">
    <location>
        <begin position="88"/>
        <end position="107"/>
    </location>
</feature>
<reference evidence="2" key="1">
    <citation type="submission" date="2015-04" db="UniProtKB">
        <authorList>
            <consortium name="EnsemblPlants"/>
        </authorList>
    </citation>
    <scope>IDENTIFICATION</scope>
</reference>